<name>A0A375YEB3_MYCPF</name>
<dbReference type="EMBL" id="UEGS01000001">
    <property type="protein sequence ID" value="SRX79443.1"/>
    <property type="molecule type" value="Genomic_DNA"/>
</dbReference>
<protein>
    <submittedName>
        <fullName evidence="2">Uncharacterized protein</fullName>
    </submittedName>
</protein>
<dbReference type="AlphaFoldDB" id="A0A375YEB3"/>
<evidence type="ECO:0000256" key="1">
    <source>
        <dbReference type="SAM" id="SignalP"/>
    </source>
</evidence>
<dbReference type="Proteomes" id="UP000252008">
    <property type="component" value="Unassembled WGS sequence"/>
</dbReference>
<evidence type="ECO:0000313" key="3">
    <source>
        <dbReference type="Proteomes" id="UP000252008"/>
    </source>
</evidence>
<proteinExistence type="predicted"/>
<feature type="signal peptide" evidence="1">
    <location>
        <begin position="1"/>
        <end position="31"/>
    </location>
</feature>
<reference evidence="2 3" key="1">
    <citation type="submission" date="2018-05" db="EMBL/GenBank/DDBJ databases">
        <authorList>
            <consortium name="IHU Genomes"/>
        </authorList>
    </citation>
    <scope>NUCLEOTIDE SEQUENCE [LARGE SCALE GENOMIC DNA]</scope>
    <source>
        <strain evidence="2 3">P7335</strain>
    </source>
</reference>
<dbReference type="STRING" id="39692.BST38_12165"/>
<gene>
    <name evidence="2" type="ORF">MPP7335_01180</name>
</gene>
<sequence>MKKIGLLSGLLSVTAGALSAAVIGFAGPAQADGPGPVFGGQDDRGPGIGWTGPGWGGSGFGFGYGSDSNNPWLGQLYPRVKVPQVDTSVRN</sequence>
<dbReference type="RefSeq" id="WP_083143535.1">
    <property type="nucleotide sequence ID" value="NZ_MVID01000008.1"/>
</dbReference>
<feature type="chain" id="PRO_5016995059" evidence="1">
    <location>
        <begin position="32"/>
        <end position="91"/>
    </location>
</feature>
<evidence type="ECO:0000313" key="2">
    <source>
        <dbReference type="EMBL" id="SRX79443.1"/>
    </source>
</evidence>
<keyword evidence="1" id="KW-0732">Signal</keyword>
<accession>A0A375YEB3</accession>
<keyword evidence="3" id="KW-1185">Reference proteome</keyword>
<organism evidence="2 3">
    <name type="scientific">Mycolicibacterium parafortuitum</name>
    <name type="common">Mycobacterium parafortuitum</name>
    <dbReference type="NCBI Taxonomy" id="39692"/>
    <lineage>
        <taxon>Bacteria</taxon>
        <taxon>Bacillati</taxon>
        <taxon>Actinomycetota</taxon>
        <taxon>Actinomycetes</taxon>
        <taxon>Mycobacteriales</taxon>
        <taxon>Mycobacteriaceae</taxon>
        <taxon>Mycolicibacterium</taxon>
    </lineage>
</organism>